<dbReference type="RefSeq" id="WP_070802582.1">
    <property type="nucleotide sequence ID" value="NZ_MLTE01000017.1"/>
</dbReference>
<proteinExistence type="predicted"/>
<name>A0A3F3ITK7_SALER</name>
<dbReference type="Gene3D" id="3.60.40.10">
    <property type="entry name" value="PPM-type phosphatase domain"/>
    <property type="match status" value="1"/>
</dbReference>
<feature type="domain" description="PPM-type phosphatase" evidence="1">
    <location>
        <begin position="4"/>
        <end position="236"/>
    </location>
</feature>
<organism evidence="2">
    <name type="scientific">Salmonella enterica</name>
    <name type="common">Salmonella choleraesuis</name>
    <dbReference type="NCBI Taxonomy" id="28901"/>
    <lineage>
        <taxon>Bacteria</taxon>
        <taxon>Pseudomonadati</taxon>
        <taxon>Pseudomonadota</taxon>
        <taxon>Gammaproteobacteria</taxon>
        <taxon>Enterobacterales</taxon>
        <taxon>Enterobacteriaceae</taxon>
        <taxon>Salmonella</taxon>
    </lineage>
</organism>
<dbReference type="SMART" id="SM00332">
    <property type="entry name" value="PP2Cc"/>
    <property type="match status" value="1"/>
</dbReference>
<dbReference type="SUPFAM" id="SSF81606">
    <property type="entry name" value="PP2C-like"/>
    <property type="match status" value="1"/>
</dbReference>
<dbReference type="PROSITE" id="PS51746">
    <property type="entry name" value="PPM_2"/>
    <property type="match status" value="1"/>
</dbReference>
<evidence type="ECO:0000259" key="1">
    <source>
        <dbReference type="PROSITE" id="PS51746"/>
    </source>
</evidence>
<reference evidence="2" key="1">
    <citation type="submission" date="2016-09" db="EMBL/GenBank/DDBJ databases">
        <title>Whole genome sequencing of Salmonella enterica.</title>
        <authorList>
            <person name="Bell R."/>
        </authorList>
    </citation>
    <scope>NUCLEOTIDE SEQUENCE [LARGE SCALE GENOMIC DNA]</scope>
    <source>
        <strain evidence="2">CFSAN044929</strain>
    </source>
</reference>
<comment type="caution">
    <text evidence="2">The sequence shown here is derived from an EMBL/GenBank/DDBJ whole genome shotgun (WGS) entry which is preliminary data.</text>
</comment>
<gene>
    <name evidence="2" type="ORF">A7S51_21190</name>
</gene>
<dbReference type="Pfam" id="PF13672">
    <property type="entry name" value="PP2C_2"/>
    <property type="match status" value="1"/>
</dbReference>
<dbReference type="Proteomes" id="UP000866740">
    <property type="component" value="Unassembled WGS sequence"/>
</dbReference>
<protein>
    <recommendedName>
        <fullName evidence="1">PPM-type phosphatase domain-containing protein</fullName>
    </recommendedName>
</protein>
<dbReference type="InterPro" id="IPR036457">
    <property type="entry name" value="PPM-type-like_dom_sf"/>
</dbReference>
<evidence type="ECO:0000313" key="2">
    <source>
        <dbReference type="EMBL" id="OHJ48402.1"/>
    </source>
</evidence>
<dbReference type="SMART" id="SM00331">
    <property type="entry name" value="PP2C_SIG"/>
    <property type="match status" value="1"/>
</dbReference>
<accession>A0A3F3ITK7</accession>
<sequence length="236" mass="26558">MHCNMAAFSHQGRKKENQDSYLSIRLDNGAYLLAIADGVGGHEGGLLASSAAIREVSRLFSKDNEVNINYVFSMVKAAIIREAKAKEAPKMATTLTICYINNNMVSVGHVGDCRLYHLRDTGIITKTIDQSERQKLIDTGVLTKERARFYHRRNVLLSVLSSDMDFDLFETTFHLQLDDRLLLVSDGVYSLCSKKELVTMSSLHNDINKWLESIVSLIQSKEVKDDYTGIGFEMKD</sequence>
<dbReference type="InterPro" id="IPR001932">
    <property type="entry name" value="PPM-type_phosphatase-like_dom"/>
</dbReference>
<dbReference type="CDD" id="cd00143">
    <property type="entry name" value="PP2Cc"/>
    <property type="match status" value="1"/>
</dbReference>
<dbReference type="AlphaFoldDB" id="A0A3F3ITK7"/>
<dbReference type="EMBL" id="MLTE01000017">
    <property type="protein sequence ID" value="OHJ48402.1"/>
    <property type="molecule type" value="Genomic_DNA"/>
</dbReference>